<evidence type="ECO:0000313" key="1">
    <source>
        <dbReference type="EMBL" id="KAF7802409.1"/>
    </source>
</evidence>
<dbReference type="Proteomes" id="UP000634136">
    <property type="component" value="Unassembled WGS sequence"/>
</dbReference>
<accession>A0A834SSA0</accession>
<sequence length="231" mass="26672">MLELESSWHGRSVNHVTTYSRREIMIGSRKHSRSTSQKSSCASSKTDRFASYLRNRVDLMFEFESSTHGRSVDHVLNILDDKSQSGPKMFTKYESKVLLRKNVHKVRVKTFVAQVSGTDRFALHLRNRVDFMLELEFSWHGKSVDHFVTYSGREIVIGSQKGVWIMSKHILDEKLWSDLRNSDEVCVKSLVAHVSETDRFALYLRNQVDLMLELKSSCHGSSVDHVLTYSK</sequence>
<protein>
    <submittedName>
        <fullName evidence="1">Uncharacterized protein</fullName>
    </submittedName>
</protein>
<reference evidence="1" key="1">
    <citation type="submission" date="2020-09" db="EMBL/GenBank/DDBJ databases">
        <title>Genome-Enabled Discovery of Anthraquinone Biosynthesis in Senna tora.</title>
        <authorList>
            <person name="Kang S.-H."/>
            <person name="Pandey R.P."/>
            <person name="Lee C.-M."/>
            <person name="Sim J.-S."/>
            <person name="Jeong J.-T."/>
            <person name="Choi B.-S."/>
            <person name="Jung M."/>
            <person name="Ginzburg D."/>
            <person name="Zhao K."/>
            <person name="Won S.Y."/>
            <person name="Oh T.-J."/>
            <person name="Yu Y."/>
            <person name="Kim N.-H."/>
            <person name="Lee O.R."/>
            <person name="Lee T.-H."/>
            <person name="Bashyal P."/>
            <person name="Kim T.-S."/>
            <person name="Lee W.-H."/>
            <person name="Kawkins C."/>
            <person name="Kim C.-K."/>
            <person name="Kim J.S."/>
            <person name="Ahn B.O."/>
            <person name="Rhee S.Y."/>
            <person name="Sohng J.K."/>
        </authorList>
    </citation>
    <scope>NUCLEOTIDE SEQUENCE</scope>
    <source>
        <tissue evidence="1">Leaf</tissue>
    </source>
</reference>
<organism evidence="1 2">
    <name type="scientific">Senna tora</name>
    <dbReference type="NCBI Taxonomy" id="362788"/>
    <lineage>
        <taxon>Eukaryota</taxon>
        <taxon>Viridiplantae</taxon>
        <taxon>Streptophyta</taxon>
        <taxon>Embryophyta</taxon>
        <taxon>Tracheophyta</taxon>
        <taxon>Spermatophyta</taxon>
        <taxon>Magnoliopsida</taxon>
        <taxon>eudicotyledons</taxon>
        <taxon>Gunneridae</taxon>
        <taxon>Pentapetalae</taxon>
        <taxon>rosids</taxon>
        <taxon>fabids</taxon>
        <taxon>Fabales</taxon>
        <taxon>Fabaceae</taxon>
        <taxon>Caesalpinioideae</taxon>
        <taxon>Cassia clade</taxon>
        <taxon>Senna</taxon>
    </lineage>
</organism>
<gene>
    <name evidence="1" type="ORF">G2W53_041520</name>
</gene>
<evidence type="ECO:0000313" key="2">
    <source>
        <dbReference type="Proteomes" id="UP000634136"/>
    </source>
</evidence>
<keyword evidence="2" id="KW-1185">Reference proteome</keyword>
<comment type="caution">
    <text evidence="1">The sequence shown here is derived from an EMBL/GenBank/DDBJ whole genome shotgun (WGS) entry which is preliminary data.</text>
</comment>
<name>A0A834SSA0_9FABA</name>
<dbReference type="AlphaFoldDB" id="A0A834SSA0"/>
<dbReference type="EMBL" id="JAAIUW010000013">
    <property type="protein sequence ID" value="KAF7802409.1"/>
    <property type="molecule type" value="Genomic_DNA"/>
</dbReference>
<proteinExistence type="predicted"/>